<dbReference type="Gene3D" id="3.30.160.150">
    <property type="entry name" value="Lipoprotein like domain"/>
    <property type="match status" value="1"/>
</dbReference>
<dbReference type="PROSITE" id="PS51257">
    <property type="entry name" value="PROKAR_LIPOPROTEIN"/>
    <property type="match status" value="1"/>
</dbReference>
<feature type="region of interest" description="Disordered" evidence="1">
    <location>
        <begin position="180"/>
        <end position="233"/>
    </location>
</feature>
<evidence type="ECO:0000313" key="2">
    <source>
        <dbReference type="EMBL" id="GBQ05767.1"/>
    </source>
</evidence>
<sequence>MSRYLSLAAFAVMLGTMPLMGGCGFQPLYGTQSKQSVRVSRELQRVYVANIPTRFGQEMRLQLQQELAGSDPEHPDGYTLQVDGHTSFEAVDIHQDNTSGRTRLVGLANWRLYTVGASPKLLAEGNARTLDGYNPTIEQYFSQSLNDETVEQRVAQNLAHDTVQQVAIWFRSHVAPGAAQKVDTAEVPDTDSMPPDNRGTPLQYIGSDGFPASATGRSNWNGSDTATGEDHPR</sequence>
<evidence type="ECO:0000313" key="3">
    <source>
        <dbReference type="Proteomes" id="UP001062901"/>
    </source>
</evidence>
<name>A0ABQ0NXF4_9PROT</name>
<feature type="compositionally biased region" description="Polar residues" evidence="1">
    <location>
        <begin position="215"/>
        <end position="226"/>
    </location>
</feature>
<keyword evidence="3" id="KW-1185">Reference proteome</keyword>
<dbReference type="Proteomes" id="UP001062901">
    <property type="component" value="Unassembled WGS sequence"/>
</dbReference>
<reference evidence="2" key="1">
    <citation type="submission" date="2013-04" db="EMBL/GenBank/DDBJ databases">
        <title>The genome sequencing project of 58 acetic acid bacteria.</title>
        <authorList>
            <person name="Okamoto-Kainuma A."/>
            <person name="Ishikawa M."/>
            <person name="Umino S."/>
            <person name="Koizumi Y."/>
            <person name="Shiwa Y."/>
            <person name="Yoshikawa H."/>
            <person name="Matsutani M."/>
            <person name="Matsushita K."/>
        </authorList>
    </citation>
    <scope>NUCLEOTIDE SEQUENCE</scope>
    <source>
        <strain evidence="2">DSM 15669</strain>
    </source>
</reference>
<comment type="caution">
    <text evidence="2">The sequence shown here is derived from an EMBL/GenBank/DDBJ whole genome shotgun (WGS) entry which is preliminary data.</text>
</comment>
<dbReference type="EMBL" id="BAQD01000006">
    <property type="protein sequence ID" value="GBQ05767.1"/>
    <property type="molecule type" value="Genomic_DNA"/>
</dbReference>
<evidence type="ECO:0008006" key="4">
    <source>
        <dbReference type="Google" id="ProtNLM"/>
    </source>
</evidence>
<organism evidence="2 3">
    <name type="scientific">Saccharibacter floricola DSM 15669</name>
    <dbReference type="NCBI Taxonomy" id="1123227"/>
    <lineage>
        <taxon>Bacteria</taxon>
        <taxon>Pseudomonadati</taxon>
        <taxon>Pseudomonadota</taxon>
        <taxon>Alphaproteobacteria</taxon>
        <taxon>Acetobacterales</taxon>
        <taxon>Acetobacteraceae</taxon>
        <taxon>Saccharibacter</taxon>
    </lineage>
</organism>
<accession>A0ABQ0NXF4</accession>
<dbReference type="RefSeq" id="WP_018980155.1">
    <property type="nucleotide sequence ID" value="NZ_BAQD01000006.1"/>
</dbReference>
<gene>
    <name evidence="2" type="ORF">AA15669_0624</name>
</gene>
<proteinExistence type="predicted"/>
<protein>
    <recommendedName>
        <fullName evidence="4">Lipoprotein</fullName>
    </recommendedName>
</protein>
<evidence type="ECO:0000256" key="1">
    <source>
        <dbReference type="SAM" id="MobiDB-lite"/>
    </source>
</evidence>